<keyword evidence="1" id="KW-1133">Transmembrane helix</keyword>
<evidence type="ECO:0000256" key="1">
    <source>
        <dbReference type="SAM" id="Phobius"/>
    </source>
</evidence>
<sequence length="172" mass="20160">MVVISERPVLIIAVVHHRCYFLYLIEIVLINTFYFLQFIIVILTILPRIPLYMFLFDELIIFIVASMCPPDSINSLYQISGILSRHSVLTSFCPIFARFISVAYPFRVRRDNDDDLSTSDECYHRYSEDNHHKIFSQFLHRKNASHYSPIAPSYQQALLKLQVGFNEMFATN</sequence>
<keyword evidence="1" id="KW-0472">Membrane</keyword>
<name>A0A1I7WF79_HETBA</name>
<organism evidence="2 3">
    <name type="scientific">Heterorhabditis bacteriophora</name>
    <name type="common">Entomopathogenic nematode worm</name>
    <dbReference type="NCBI Taxonomy" id="37862"/>
    <lineage>
        <taxon>Eukaryota</taxon>
        <taxon>Metazoa</taxon>
        <taxon>Ecdysozoa</taxon>
        <taxon>Nematoda</taxon>
        <taxon>Chromadorea</taxon>
        <taxon>Rhabditida</taxon>
        <taxon>Rhabditina</taxon>
        <taxon>Rhabditomorpha</taxon>
        <taxon>Strongyloidea</taxon>
        <taxon>Heterorhabditidae</taxon>
        <taxon>Heterorhabditis</taxon>
    </lineage>
</organism>
<evidence type="ECO:0000313" key="2">
    <source>
        <dbReference type="Proteomes" id="UP000095283"/>
    </source>
</evidence>
<dbReference type="WBParaSite" id="Hba_03625">
    <property type="protein sequence ID" value="Hba_03625"/>
    <property type="gene ID" value="Hba_03625"/>
</dbReference>
<feature type="transmembrane region" description="Helical" evidence="1">
    <location>
        <begin position="20"/>
        <end position="42"/>
    </location>
</feature>
<protein>
    <submittedName>
        <fullName evidence="3">Uncharacterized protein</fullName>
    </submittedName>
</protein>
<dbReference type="Proteomes" id="UP000095283">
    <property type="component" value="Unplaced"/>
</dbReference>
<dbReference type="AlphaFoldDB" id="A0A1I7WF79"/>
<accession>A0A1I7WF79</accession>
<evidence type="ECO:0000313" key="3">
    <source>
        <dbReference type="WBParaSite" id="Hba_03625"/>
    </source>
</evidence>
<proteinExistence type="predicted"/>
<reference evidence="3" key="1">
    <citation type="submission" date="2016-11" db="UniProtKB">
        <authorList>
            <consortium name="WormBaseParasite"/>
        </authorList>
    </citation>
    <scope>IDENTIFICATION</scope>
</reference>
<keyword evidence="1" id="KW-0812">Transmembrane</keyword>
<keyword evidence="2" id="KW-1185">Reference proteome</keyword>